<dbReference type="RefSeq" id="WP_104119912.1">
    <property type="nucleotide sequence ID" value="NZ_PRKW01000001.1"/>
</dbReference>
<dbReference type="Pfam" id="PF00106">
    <property type="entry name" value="adh_short"/>
    <property type="match status" value="1"/>
</dbReference>
<dbReference type="CDD" id="cd05327">
    <property type="entry name" value="retinol-DH_like_SDR_c_like"/>
    <property type="match status" value="1"/>
</dbReference>
<dbReference type="NCBIfam" id="NF004513">
    <property type="entry name" value="PRK05854.1"/>
    <property type="match status" value="1"/>
</dbReference>
<keyword evidence="3" id="KW-1185">Reference proteome</keyword>
<dbReference type="Proteomes" id="UP000239297">
    <property type="component" value="Unassembled WGS sequence"/>
</dbReference>
<keyword evidence="1" id="KW-0560">Oxidoreductase</keyword>
<dbReference type="PRINTS" id="PR00081">
    <property type="entry name" value="GDHRDH"/>
</dbReference>
<reference evidence="2 3" key="1">
    <citation type="journal article" date="2014" name="Int. J. Syst. Evol. Microbiol.">
        <title>Arthrobacter pityocampae sp. nov., isolated from Thaumetopoea pityocampa (Lep., Thaumetopoeidae).</title>
        <authorList>
            <person name="Ince I.A."/>
            <person name="Demirbag Z."/>
            <person name="Kati H."/>
        </authorList>
    </citation>
    <scope>NUCLEOTIDE SEQUENCE [LARGE SCALE GENOMIC DNA]</scope>
    <source>
        <strain evidence="2 3">Tp2</strain>
    </source>
</reference>
<dbReference type="PANTHER" id="PTHR43157">
    <property type="entry name" value="PHOSPHATIDYLINOSITOL-GLYCAN BIOSYNTHESIS CLASS F PROTEIN-RELATED"/>
    <property type="match status" value="1"/>
</dbReference>
<dbReference type="SUPFAM" id="SSF51735">
    <property type="entry name" value="NAD(P)-binding Rossmann-fold domains"/>
    <property type="match status" value="1"/>
</dbReference>
<proteinExistence type="predicted"/>
<dbReference type="Gene3D" id="3.40.50.720">
    <property type="entry name" value="NAD(P)-binding Rossmann-like Domain"/>
    <property type="match status" value="1"/>
</dbReference>
<gene>
    <name evidence="2" type="ORF">C4K88_01800</name>
</gene>
<dbReference type="PANTHER" id="PTHR43157:SF30">
    <property type="entry name" value="RETINOL DEHYDROGENASE 11-LIKE"/>
    <property type="match status" value="1"/>
</dbReference>
<protein>
    <submittedName>
        <fullName evidence="2">Short-chain dehydrogenase</fullName>
    </submittedName>
</protein>
<dbReference type="InterPro" id="IPR002347">
    <property type="entry name" value="SDR_fam"/>
</dbReference>
<accession>A0A2S5J1H2</accession>
<dbReference type="NCBIfam" id="NF004846">
    <property type="entry name" value="PRK06197.1"/>
    <property type="match status" value="1"/>
</dbReference>
<comment type="caution">
    <text evidence="2">The sequence shown here is derived from an EMBL/GenBank/DDBJ whole genome shotgun (WGS) entry which is preliminary data.</text>
</comment>
<dbReference type="GO" id="GO:0016491">
    <property type="term" value="F:oxidoreductase activity"/>
    <property type="evidence" value="ECO:0007669"/>
    <property type="project" value="UniProtKB-KW"/>
</dbReference>
<evidence type="ECO:0000313" key="3">
    <source>
        <dbReference type="Proteomes" id="UP000239297"/>
    </source>
</evidence>
<evidence type="ECO:0000313" key="2">
    <source>
        <dbReference type="EMBL" id="PPB50641.1"/>
    </source>
</evidence>
<evidence type="ECO:0000256" key="1">
    <source>
        <dbReference type="ARBA" id="ARBA00023002"/>
    </source>
</evidence>
<dbReference type="InterPro" id="IPR036291">
    <property type="entry name" value="NAD(P)-bd_dom_sf"/>
</dbReference>
<sequence>MNDFTADAIGDLTGRRAVITGANSGLGLETAVGLARKGAEVILACRSEDRGRDAEQRVRSLTGSDRVELRLLDLASQQSIREFAAGLSGPVHLLVNNAGVMATPRSTTADGFELQFGTNHLGHFALTGLLLENLREAGSSRVVTLSSLAHKRGRIDFDDLQSERRYRRWAAYGQSKIANLYFMVELDRRARAAGWDLTSVAAHPGGATTNLTAGMKMPALLDVLAGFMALMGQSAADGALPTLYAATADDVQGGDYYGPSGVGETRGAPRLVAPVPRVLDRDIAVRLWNRSTELTGVDFAALQPAGSGGPRPPEGPRG</sequence>
<name>A0A2S5J1H2_9MICC</name>
<dbReference type="AlphaFoldDB" id="A0A2S5J1H2"/>
<organism evidence="2 3">
    <name type="scientific">Arthrobacter pityocampae</name>
    <dbReference type="NCBI Taxonomy" id="547334"/>
    <lineage>
        <taxon>Bacteria</taxon>
        <taxon>Bacillati</taxon>
        <taxon>Actinomycetota</taxon>
        <taxon>Actinomycetes</taxon>
        <taxon>Micrococcales</taxon>
        <taxon>Micrococcaceae</taxon>
        <taxon>Arthrobacter</taxon>
    </lineage>
</organism>
<dbReference type="EMBL" id="PRKW01000001">
    <property type="protein sequence ID" value="PPB50641.1"/>
    <property type="molecule type" value="Genomic_DNA"/>
</dbReference>
<dbReference type="OrthoDB" id="4577644at2"/>